<organism evidence="8 9">
    <name type="scientific">Saccharopolyspora spinosa</name>
    <dbReference type="NCBI Taxonomy" id="60894"/>
    <lineage>
        <taxon>Bacteria</taxon>
        <taxon>Bacillati</taxon>
        <taxon>Actinomycetota</taxon>
        <taxon>Actinomycetes</taxon>
        <taxon>Pseudonocardiales</taxon>
        <taxon>Pseudonocardiaceae</taxon>
        <taxon>Saccharopolyspora</taxon>
    </lineage>
</organism>
<proteinExistence type="predicted"/>
<keyword evidence="5" id="KW-0520">NAD</keyword>
<dbReference type="GO" id="GO:0016491">
    <property type="term" value="F:oxidoreductase activity"/>
    <property type="evidence" value="ECO:0007669"/>
    <property type="project" value="UniProtKB-KW"/>
</dbReference>
<evidence type="ECO:0000313" key="9">
    <source>
        <dbReference type="Proteomes" id="UP000233786"/>
    </source>
</evidence>
<dbReference type="Proteomes" id="UP000233786">
    <property type="component" value="Unassembled WGS sequence"/>
</dbReference>
<comment type="cofactor">
    <cofactor evidence="2">
        <name>Mg(2+)</name>
        <dbReference type="ChEBI" id="CHEBI:18420"/>
    </cofactor>
</comment>
<dbReference type="EMBL" id="PJNB01000001">
    <property type="protein sequence ID" value="PKW16290.1"/>
    <property type="molecule type" value="Genomic_DNA"/>
</dbReference>
<dbReference type="STRING" id="994479.GCA_000194155_05426"/>
<evidence type="ECO:0000313" key="8">
    <source>
        <dbReference type="EMBL" id="PKW16290.1"/>
    </source>
</evidence>
<evidence type="ECO:0000256" key="3">
    <source>
        <dbReference type="ARBA" id="ARBA00022723"/>
    </source>
</evidence>
<dbReference type="Pfam" id="PF00180">
    <property type="entry name" value="Iso_dh"/>
    <property type="match status" value="1"/>
</dbReference>
<dbReference type="GO" id="GO:0046872">
    <property type="term" value="F:metal ion binding"/>
    <property type="evidence" value="ECO:0007669"/>
    <property type="project" value="UniProtKB-KW"/>
</dbReference>
<dbReference type="InterPro" id="IPR050501">
    <property type="entry name" value="ICDH/IPMDH"/>
</dbReference>
<evidence type="ECO:0000259" key="7">
    <source>
        <dbReference type="SMART" id="SM01329"/>
    </source>
</evidence>
<dbReference type="SUPFAM" id="SSF53659">
    <property type="entry name" value="Isocitrate/Isopropylmalate dehydrogenase-like"/>
    <property type="match status" value="1"/>
</dbReference>
<protein>
    <submittedName>
        <fullName evidence="8">3-isopropylmalate dehydrogenase</fullName>
    </submittedName>
</protein>
<name>A0A2N3Y069_SACSN</name>
<evidence type="ECO:0000256" key="6">
    <source>
        <dbReference type="ARBA" id="ARBA00023211"/>
    </source>
</evidence>
<dbReference type="InterPro" id="IPR024084">
    <property type="entry name" value="IsoPropMal-DH-like_dom"/>
</dbReference>
<dbReference type="RefSeq" id="WP_101376606.1">
    <property type="nucleotide sequence ID" value="NZ_CP061007.1"/>
</dbReference>
<keyword evidence="9" id="KW-1185">Reference proteome</keyword>
<sequence>MSGPYTLALLPGDGVGVEVVAQARRVLEAVAHHDRIDLRFDEIPGGAQYFLEHGHDWPEDAERRCADADAILLGAIGWPSSDGHGTAMRPDGKMAGWSAIVGNRIGLDLYANIRPVKLLPGVRHLISGTHKQVWSPENVDMVFIRENTEDLYSGSGGILAPGGDAQVAIDTRIITRRSTERIIRLAFETALKRGGAPTDGKRRVTCVVKDNILHGCRMFVRIFEELGAEYPTVQREVVLVDAFTQWLVRRPEQYDVVVAPNMFGDIITELASALQGGMGMSVGCNVGTRHGMFEPIHGSAPKHVGRNRVNPIATVLAAAEALRWLSARHSDGSLSSAGDRIEAAVRTVVSKGQTLTYDLVGPEVAASTSAVTTAIIDELELVHP</sequence>
<evidence type="ECO:0000256" key="5">
    <source>
        <dbReference type="ARBA" id="ARBA00023027"/>
    </source>
</evidence>
<comment type="cofactor">
    <cofactor evidence="1">
        <name>Mn(2+)</name>
        <dbReference type="ChEBI" id="CHEBI:29035"/>
    </cofactor>
</comment>
<feature type="domain" description="Isopropylmalate dehydrogenase-like" evidence="7">
    <location>
        <begin position="6"/>
        <end position="375"/>
    </location>
</feature>
<evidence type="ECO:0000256" key="1">
    <source>
        <dbReference type="ARBA" id="ARBA00001936"/>
    </source>
</evidence>
<dbReference type="PANTHER" id="PTHR43275:SF1">
    <property type="entry name" value="D-MALATE DEHYDROGENASE [DECARBOXYLATING]"/>
    <property type="match status" value="1"/>
</dbReference>
<keyword evidence="3" id="KW-0479">Metal-binding</keyword>
<evidence type="ECO:0000256" key="2">
    <source>
        <dbReference type="ARBA" id="ARBA00001946"/>
    </source>
</evidence>
<dbReference type="PANTHER" id="PTHR43275">
    <property type="entry name" value="D-MALATE DEHYDROGENASE [DECARBOXYLATING]"/>
    <property type="match status" value="1"/>
</dbReference>
<dbReference type="AlphaFoldDB" id="A0A2N3Y069"/>
<reference evidence="8" key="1">
    <citation type="submission" date="2017-12" db="EMBL/GenBank/DDBJ databases">
        <title>Sequencing the genomes of 1000 Actinobacteria strains.</title>
        <authorList>
            <person name="Klenk H.-P."/>
        </authorList>
    </citation>
    <scope>NUCLEOTIDE SEQUENCE [LARGE SCALE GENOMIC DNA]</scope>
    <source>
        <strain evidence="8">DSM 44228</strain>
    </source>
</reference>
<gene>
    <name evidence="8" type="ORF">A8926_4107</name>
</gene>
<evidence type="ECO:0000256" key="4">
    <source>
        <dbReference type="ARBA" id="ARBA00023002"/>
    </source>
</evidence>
<dbReference type="OrthoDB" id="5289857at2"/>
<accession>A0A2N3Y069</accession>
<keyword evidence="6" id="KW-0464">Manganese</keyword>
<dbReference type="SMART" id="SM01329">
    <property type="entry name" value="Iso_dh"/>
    <property type="match status" value="1"/>
</dbReference>
<keyword evidence="4" id="KW-0560">Oxidoreductase</keyword>
<dbReference type="Gene3D" id="3.40.718.10">
    <property type="entry name" value="Isopropylmalate Dehydrogenase"/>
    <property type="match status" value="1"/>
</dbReference>
<comment type="caution">
    <text evidence="8">The sequence shown here is derived from an EMBL/GenBank/DDBJ whole genome shotgun (WGS) entry which is preliminary data.</text>
</comment>